<dbReference type="PANTHER" id="PTHR43649">
    <property type="entry name" value="ARABINOSE-BINDING PROTEIN-RELATED"/>
    <property type="match status" value="1"/>
</dbReference>
<evidence type="ECO:0000313" key="2">
    <source>
        <dbReference type="EMBL" id="NYE46636.1"/>
    </source>
</evidence>
<reference evidence="2 3" key="1">
    <citation type="submission" date="2020-07" db="EMBL/GenBank/DDBJ databases">
        <title>Sequencing the genomes of 1000 actinobacteria strains.</title>
        <authorList>
            <person name="Klenk H.-P."/>
        </authorList>
    </citation>
    <scope>NUCLEOTIDE SEQUENCE [LARGE SCALE GENOMIC DNA]</scope>
    <source>
        <strain evidence="2 3">CXB654</strain>
    </source>
</reference>
<feature type="chain" id="PRO_5032750425" evidence="1">
    <location>
        <begin position="34"/>
        <end position="440"/>
    </location>
</feature>
<dbReference type="EMBL" id="JACCCC010000001">
    <property type="protein sequence ID" value="NYE46636.1"/>
    <property type="molecule type" value="Genomic_DNA"/>
</dbReference>
<gene>
    <name evidence="2" type="ORF">HDA32_001756</name>
</gene>
<sequence>MSATRGARRTPIPRRRLTTLLAGLSAVAFTATACGGGSGDDGPVELRFSWWGADERHETTLEVIERFEAQNPDITVSGEYTDWDAYWDRLATNAAGNDMPDIVTQEERYLREYADRGALLDLREYEESLDLSSIDEIALSGGELEDGLYGVATGVNAYAIVADPQVFEEAGVEMPDDENWTWDDYVDVAAEISENTPDGVYGTQNYGFNEAGFQIFARQRGELLYNEDGSLGFSQDTLAEWYEYSLELQESDAQPSPEFSVEVEAGGPDQSLLATNSGAMGHWWSNQLGGIGNSAGRDLELLRYPGESEHERTGMFLKPAMYYSISAGTEHPEEAAMFVDFLLNDPEAAELILADRGLPANLEIREQITGDLPEADAQSAEFIAEISPDIPDANPVPPLGAGEVVDIAKRINEELLFGNVTPDEAAAQFMEEVASATGSG</sequence>
<organism evidence="2 3">
    <name type="scientific">Spinactinospora alkalitolerans</name>
    <dbReference type="NCBI Taxonomy" id="687207"/>
    <lineage>
        <taxon>Bacteria</taxon>
        <taxon>Bacillati</taxon>
        <taxon>Actinomycetota</taxon>
        <taxon>Actinomycetes</taxon>
        <taxon>Streptosporangiales</taxon>
        <taxon>Nocardiopsidaceae</taxon>
        <taxon>Spinactinospora</taxon>
    </lineage>
</organism>
<dbReference type="InterPro" id="IPR006059">
    <property type="entry name" value="SBP"/>
</dbReference>
<evidence type="ECO:0000313" key="3">
    <source>
        <dbReference type="Proteomes" id="UP000589036"/>
    </source>
</evidence>
<keyword evidence="2" id="KW-0762">Sugar transport</keyword>
<keyword evidence="2" id="KW-0813">Transport</keyword>
<comment type="caution">
    <text evidence="2">The sequence shown here is derived from an EMBL/GenBank/DDBJ whole genome shotgun (WGS) entry which is preliminary data.</text>
</comment>
<dbReference type="PROSITE" id="PS51257">
    <property type="entry name" value="PROKAR_LIPOPROTEIN"/>
    <property type="match status" value="1"/>
</dbReference>
<dbReference type="Pfam" id="PF01547">
    <property type="entry name" value="SBP_bac_1"/>
    <property type="match status" value="1"/>
</dbReference>
<evidence type="ECO:0000256" key="1">
    <source>
        <dbReference type="SAM" id="SignalP"/>
    </source>
</evidence>
<dbReference type="SUPFAM" id="SSF53850">
    <property type="entry name" value="Periplasmic binding protein-like II"/>
    <property type="match status" value="1"/>
</dbReference>
<dbReference type="AlphaFoldDB" id="A0A852TQG5"/>
<protein>
    <submittedName>
        <fullName evidence="2">Multiple sugar transport system substrate-binding protein</fullName>
    </submittedName>
</protein>
<name>A0A852TQG5_9ACTN</name>
<dbReference type="RefSeq" id="WP_179642709.1">
    <property type="nucleotide sequence ID" value="NZ_BAAAYY010000033.1"/>
</dbReference>
<keyword evidence="3" id="KW-1185">Reference proteome</keyword>
<accession>A0A852TQG5</accession>
<dbReference type="PANTHER" id="PTHR43649:SF11">
    <property type="entry name" value="ABC TRANSPORTER SUBSTRATE-BINDING PROTEIN YESO-RELATED"/>
    <property type="match status" value="1"/>
</dbReference>
<dbReference type="Proteomes" id="UP000589036">
    <property type="component" value="Unassembled WGS sequence"/>
</dbReference>
<dbReference type="Gene3D" id="3.40.190.10">
    <property type="entry name" value="Periplasmic binding protein-like II"/>
    <property type="match status" value="2"/>
</dbReference>
<proteinExistence type="predicted"/>
<keyword evidence="1" id="KW-0732">Signal</keyword>
<dbReference type="InterPro" id="IPR050490">
    <property type="entry name" value="Bact_solute-bd_prot1"/>
</dbReference>
<feature type="signal peptide" evidence="1">
    <location>
        <begin position="1"/>
        <end position="33"/>
    </location>
</feature>